<evidence type="ECO:0000256" key="4">
    <source>
        <dbReference type="ARBA" id="ARBA00022618"/>
    </source>
</evidence>
<evidence type="ECO:0000256" key="6">
    <source>
        <dbReference type="ARBA" id="ARBA00023242"/>
    </source>
</evidence>
<keyword evidence="5" id="KW-0498">Mitosis</keyword>
<dbReference type="Proteomes" id="UP000019149">
    <property type="component" value="Unassembled WGS sequence"/>
</dbReference>
<dbReference type="Pfam" id="PF10221">
    <property type="entry name" value="Mat89Bb"/>
    <property type="match status" value="1"/>
</dbReference>
<keyword evidence="10" id="KW-1185">Reference proteome</keyword>
<evidence type="ECO:0000256" key="8">
    <source>
        <dbReference type="ARBA" id="ARBA00061603"/>
    </source>
</evidence>
<dbReference type="KEGG" id="egl:EGR_02154"/>
<dbReference type="InterPro" id="IPR019355">
    <property type="entry name" value="Cell_cycle_regulator_Mat89Bb"/>
</dbReference>
<proteinExistence type="inferred from homology"/>
<dbReference type="AlphaFoldDB" id="W6UN98"/>
<keyword evidence="7" id="KW-0131">Cell cycle</keyword>
<evidence type="ECO:0000313" key="10">
    <source>
        <dbReference type="Proteomes" id="UP000019149"/>
    </source>
</evidence>
<dbReference type="RefSeq" id="XP_024354256.1">
    <property type="nucleotide sequence ID" value="XM_024491403.1"/>
</dbReference>
<dbReference type="GO" id="GO:0007346">
    <property type="term" value="P:regulation of mitotic cell cycle"/>
    <property type="evidence" value="ECO:0007669"/>
    <property type="project" value="TreeGrafter"/>
</dbReference>
<keyword evidence="6" id="KW-0539">Nucleus</keyword>
<dbReference type="GO" id="GO:0051642">
    <property type="term" value="P:centrosome localization"/>
    <property type="evidence" value="ECO:0007669"/>
    <property type="project" value="TreeGrafter"/>
</dbReference>
<name>W6UN98_ECHGR</name>
<evidence type="ECO:0000313" key="9">
    <source>
        <dbReference type="EMBL" id="EUB63060.1"/>
    </source>
</evidence>
<dbReference type="EMBL" id="APAU02000009">
    <property type="protein sequence ID" value="EUB63060.1"/>
    <property type="molecule type" value="Genomic_DNA"/>
</dbReference>
<dbReference type="CTD" id="36337869"/>
<dbReference type="GO" id="GO:0051301">
    <property type="term" value="P:cell division"/>
    <property type="evidence" value="ECO:0007669"/>
    <property type="project" value="UniProtKB-KW"/>
</dbReference>
<evidence type="ECO:0000256" key="1">
    <source>
        <dbReference type="ARBA" id="ARBA00004123"/>
    </source>
</evidence>
<dbReference type="GeneID" id="36337869"/>
<dbReference type="OMA" id="GIKWISP"/>
<evidence type="ECO:0000256" key="3">
    <source>
        <dbReference type="ARBA" id="ARBA00022490"/>
    </source>
</evidence>
<keyword evidence="3" id="KW-0963">Cytoplasm</keyword>
<keyword evidence="4" id="KW-0132">Cell division</keyword>
<comment type="similarity">
    <text evidence="8">Belongs to the Integrator subunit 13 family.</text>
</comment>
<protein>
    <submittedName>
        <fullName evidence="9">Cell cycle regulator protein</fullName>
    </submittedName>
</protein>
<evidence type="ECO:0000256" key="5">
    <source>
        <dbReference type="ARBA" id="ARBA00022776"/>
    </source>
</evidence>
<dbReference type="STRING" id="6210.W6UN98"/>
<dbReference type="PANTHER" id="PTHR12955:SF1">
    <property type="entry name" value="INTEGRATOR COMPLEX SUBUNIT 13"/>
    <property type="match status" value="1"/>
</dbReference>
<gene>
    <name evidence="9" type="ORF">EGR_02154</name>
</gene>
<sequence length="701" mass="77834">MVLVNSMKTVFMMHKTKDVYKPFGDIYHFDRGPNRRSDVVNTKVSIQRNVWSFVVEAVLEYCRITFDLFSDSRPISVISVDSEEKILSLWYEEDQSLEAVWKAFSTEGDSVASVDLDYPGMPGLYSCKNVLHMPTPYQTQWPDTGNVGCVLIIGSDMRAKLSNWLPILTEQLQNPPQETGYLPIDSTEWIFIDLDLSSSTDENVAENELFSTEKHTMLYQRVPVKNNRSVLRALMRLAERNLGMASTLVQEIPMKEETNADAVSTMYGVELLHESKAHDFLQHLGLAERLYLRQEADKTMFQEPSSGFSKTLGIKWISPRPVDNSYAFCPQYWFSVLIRYSVGAFRVTMAAVNTRSSVCLSQFVLGGRCVVLAHNLYRGSTSPEGPQTSADVFLLLCHGSVMYLHVLASPAPLSHPPILPALPVRQLEIPETDFRVIDFVKNFLLPARLAPASANSAYSITPKIRALQLVERGTRYWPLRNDATLIGGNELATPLFEHMTKDFFEVAESAACEKAVDSILATIKSHPVPKETGSSHLLCSQPVAMAVELEFLLSQYADISEDHSQLMATFKKKAEVVVFANKRLSKLIPKAKNLLINGHPIAGSPLSRLSEVKHQLRDKSGGMSKPGAATSLPDNETVFGNGTALNIVFAPCPMEIFMQQLTGASKRSIPSRAEFEGVLAGGNLKGPLRLYAGLTGGEDEN</sequence>
<evidence type="ECO:0000256" key="2">
    <source>
        <dbReference type="ARBA" id="ARBA00004496"/>
    </source>
</evidence>
<accession>W6UN98</accession>
<reference evidence="9 10" key="1">
    <citation type="journal article" date="2013" name="Nat. Genet.">
        <title>The genome of the hydatid tapeworm Echinococcus granulosus.</title>
        <authorList>
            <person name="Zheng H."/>
            <person name="Zhang W."/>
            <person name="Zhang L."/>
            <person name="Zhang Z."/>
            <person name="Li J."/>
            <person name="Lu G."/>
            <person name="Zhu Y."/>
            <person name="Wang Y."/>
            <person name="Huang Y."/>
            <person name="Liu J."/>
            <person name="Kang H."/>
            <person name="Chen J."/>
            <person name="Wang L."/>
            <person name="Chen A."/>
            <person name="Yu S."/>
            <person name="Gao Z."/>
            <person name="Jin L."/>
            <person name="Gu W."/>
            <person name="Wang Z."/>
            <person name="Zhao L."/>
            <person name="Shi B."/>
            <person name="Wen H."/>
            <person name="Lin R."/>
            <person name="Jones M.K."/>
            <person name="Brejova B."/>
            <person name="Vinar T."/>
            <person name="Zhao G."/>
            <person name="McManus D.P."/>
            <person name="Chen Z."/>
            <person name="Zhou Y."/>
            <person name="Wang S."/>
        </authorList>
    </citation>
    <scope>NUCLEOTIDE SEQUENCE [LARGE SCALE GENOMIC DNA]</scope>
</reference>
<organism evidence="9 10">
    <name type="scientific">Echinococcus granulosus</name>
    <name type="common">Hydatid tapeworm</name>
    <dbReference type="NCBI Taxonomy" id="6210"/>
    <lineage>
        <taxon>Eukaryota</taxon>
        <taxon>Metazoa</taxon>
        <taxon>Spiralia</taxon>
        <taxon>Lophotrochozoa</taxon>
        <taxon>Platyhelminthes</taxon>
        <taxon>Cestoda</taxon>
        <taxon>Eucestoda</taxon>
        <taxon>Cyclophyllidea</taxon>
        <taxon>Taeniidae</taxon>
        <taxon>Echinococcus</taxon>
        <taxon>Echinococcus granulosus group</taxon>
    </lineage>
</organism>
<dbReference type="PANTHER" id="PTHR12955">
    <property type="entry name" value="SARCOMA ANTIGEN NY-SAR-95-RELATED"/>
    <property type="match status" value="1"/>
</dbReference>
<comment type="subcellular location">
    <subcellularLocation>
        <location evidence="2">Cytoplasm</location>
    </subcellularLocation>
    <subcellularLocation>
        <location evidence="1">Nucleus</location>
    </subcellularLocation>
</comment>
<comment type="caution">
    <text evidence="9">The sequence shown here is derived from an EMBL/GenBank/DDBJ whole genome shotgun (WGS) entry which is preliminary data.</text>
</comment>
<dbReference type="GO" id="GO:0005737">
    <property type="term" value="C:cytoplasm"/>
    <property type="evidence" value="ECO:0007669"/>
    <property type="project" value="UniProtKB-SubCell"/>
</dbReference>
<dbReference type="OrthoDB" id="5844105at2759"/>
<dbReference type="GO" id="GO:0032039">
    <property type="term" value="C:integrator complex"/>
    <property type="evidence" value="ECO:0007669"/>
    <property type="project" value="TreeGrafter"/>
</dbReference>
<evidence type="ECO:0000256" key="7">
    <source>
        <dbReference type="ARBA" id="ARBA00023306"/>
    </source>
</evidence>